<dbReference type="PROSITE" id="PS51186">
    <property type="entry name" value="GNAT"/>
    <property type="match status" value="1"/>
</dbReference>
<dbReference type="Gene3D" id="3.40.50.261">
    <property type="entry name" value="Succinyl-CoA synthetase domains"/>
    <property type="match status" value="2"/>
</dbReference>
<dbReference type="EC" id="2.3.1.-" evidence="3"/>
<dbReference type="InterPro" id="IPR016181">
    <property type="entry name" value="Acyl_CoA_acyltransferase"/>
</dbReference>
<feature type="domain" description="N-acetyltransferase" evidence="2">
    <location>
        <begin position="16"/>
        <end position="166"/>
    </location>
</feature>
<dbReference type="SUPFAM" id="SSF55729">
    <property type="entry name" value="Acyl-CoA N-acyltransferases (Nat)"/>
    <property type="match status" value="1"/>
</dbReference>
<protein>
    <submittedName>
        <fullName evidence="3">GNAT family N-acetyltransferase</fullName>
        <ecNumber evidence="3">2.3.1.-</ecNumber>
    </submittedName>
</protein>
<reference evidence="3 4" key="1">
    <citation type="submission" date="2023-06" db="EMBL/GenBank/DDBJ databases">
        <authorList>
            <person name="Yushchuk O."/>
            <person name="Binda E."/>
            <person name="Ruckert-Reed C."/>
            <person name="Fedorenko V."/>
            <person name="Kalinowski J."/>
            <person name="Marinelli F."/>
        </authorList>
    </citation>
    <scope>NUCLEOTIDE SEQUENCE [LARGE SCALE GENOMIC DNA]</scope>
    <source>
        <strain evidence="3 4">NRRL 3884</strain>
    </source>
</reference>
<dbReference type="InterPro" id="IPR032875">
    <property type="entry name" value="Succ_CoA_lig_flav_dom"/>
</dbReference>
<keyword evidence="3" id="KW-0012">Acyltransferase</keyword>
<keyword evidence="4" id="KW-1185">Reference proteome</keyword>
<accession>A0ABY8W935</accession>
<dbReference type="SUPFAM" id="SSF52210">
    <property type="entry name" value="Succinyl-CoA synthetase domains"/>
    <property type="match status" value="2"/>
</dbReference>
<dbReference type="PANTHER" id="PTHR42793:SF1">
    <property type="entry name" value="PEPTIDYL-LYSINE N-ACETYLTRANSFERASE PATZ"/>
    <property type="match status" value="1"/>
</dbReference>
<dbReference type="InterPro" id="IPR036291">
    <property type="entry name" value="NAD(P)-bd_dom_sf"/>
</dbReference>
<proteinExistence type="predicted"/>
<dbReference type="Proteomes" id="UP001240150">
    <property type="component" value="Chromosome"/>
</dbReference>
<dbReference type="SUPFAM" id="SSF51735">
    <property type="entry name" value="NAD(P)-binding Rossmann-fold domains"/>
    <property type="match status" value="1"/>
</dbReference>
<dbReference type="SMART" id="SM00881">
    <property type="entry name" value="CoA_binding"/>
    <property type="match status" value="1"/>
</dbReference>
<evidence type="ECO:0000313" key="4">
    <source>
        <dbReference type="Proteomes" id="UP001240150"/>
    </source>
</evidence>
<evidence type="ECO:0000313" key="3">
    <source>
        <dbReference type="EMBL" id="WIM92953.1"/>
    </source>
</evidence>
<dbReference type="Gene3D" id="3.40.630.30">
    <property type="match status" value="1"/>
</dbReference>
<keyword evidence="3" id="KW-0808">Transferase</keyword>
<feature type="compositionally biased region" description="Pro residues" evidence="1">
    <location>
        <begin position="590"/>
        <end position="600"/>
    </location>
</feature>
<dbReference type="CDD" id="cd04301">
    <property type="entry name" value="NAT_SF"/>
    <property type="match status" value="1"/>
</dbReference>
<dbReference type="InterPro" id="IPR003781">
    <property type="entry name" value="CoA-bd"/>
</dbReference>
<sequence>MSTGPVDALTADGGIVSIRPVTPRDRRAVAGLYARAAPENLRLRFFTWPTAATLATEADRLCRPQSPQFLAMAAYQGAELVGVASCDRRGEEPRGEFAVFVGDRHHGRGIGTLLLEHLAARARRHGITELVGEVLSSNADMMKVARDLGPDGRSRLDHGIVDVTLDTGGAAAREAVDRRDRIAEQASLRAVFAPATVAVVGAGRRPGGAGHEAFRALRDYGFTGRLYAVHPRGAPIGATYAYRTLADLPEPVELLVIAVPADRICGVLRDGAAAGARAAIILTPLGPDPDGRRRAELLRQARSHGVRLVGPGSLGVLSTRPETRLNAGLFPIMPPAGRLAVAVESGAAALAVIDHAARTGCGISQLVSLGDKTDVGGNDLIAYWHDDPATAAVALHLASFGNPARFARTVRELARHKPVLAVRDSRAPAGVDEMFARAGVVRTENLGDLMDAARMLTGQPLPAGHRLAVVGDAGGLVAAAHATTIHVGADASPAAYAATADAVARDGDADLVLLVVTGTRVNPAGKTLAALGPVVDRYPRLPVAAVVLGAEDVPARLGRRGVPIYDLPERAARALAHAAGYAAWLRATPADPPGTDPEPGPRALRGPASP</sequence>
<dbReference type="Pfam" id="PF13607">
    <property type="entry name" value="Succ_CoA_lig"/>
    <property type="match status" value="1"/>
</dbReference>
<dbReference type="Pfam" id="PF13380">
    <property type="entry name" value="CoA_binding_2"/>
    <property type="match status" value="1"/>
</dbReference>
<name>A0ABY8W935_9ACTN</name>
<dbReference type="Gene3D" id="3.40.50.720">
    <property type="entry name" value="NAD(P)-binding Rossmann-like Domain"/>
    <property type="match status" value="1"/>
</dbReference>
<dbReference type="GO" id="GO:0016746">
    <property type="term" value="F:acyltransferase activity"/>
    <property type="evidence" value="ECO:0007669"/>
    <property type="project" value="UniProtKB-KW"/>
</dbReference>
<dbReference type="InterPro" id="IPR000182">
    <property type="entry name" value="GNAT_dom"/>
</dbReference>
<evidence type="ECO:0000256" key="1">
    <source>
        <dbReference type="SAM" id="MobiDB-lite"/>
    </source>
</evidence>
<feature type="region of interest" description="Disordered" evidence="1">
    <location>
        <begin position="587"/>
        <end position="610"/>
    </location>
</feature>
<gene>
    <name evidence="3" type="ORF">ACTOB_004913</name>
</gene>
<dbReference type="RefSeq" id="WP_284914160.1">
    <property type="nucleotide sequence ID" value="NZ_CP126980.1"/>
</dbReference>
<dbReference type="Pfam" id="PF00583">
    <property type="entry name" value="Acetyltransf_1"/>
    <property type="match status" value="1"/>
</dbReference>
<dbReference type="EMBL" id="CP126980">
    <property type="protein sequence ID" value="WIM92953.1"/>
    <property type="molecule type" value="Genomic_DNA"/>
</dbReference>
<dbReference type="InterPro" id="IPR016102">
    <property type="entry name" value="Succinyl-CoA_synth-like"/>
</dbReference>
<evidence type="ECO:0000259" key="2">
    <source>
        <dbReference type="PROSITE" id="PS51186"/>
    </source>
</evidence>
<dbReference type="PANTHER" id="PTHR42793">
    <property type="entry name" value="COA BINDING DOMAIN CONTAINING PROTEIN"/>
    <property type="match status" value="1"/>
</dbReference>
<organism evidence="3 4">
    <name type="scientific">Actinoplanes oblitus</name>
    <dbReference type="NCBI Taxonomy" id="3040509"/>
    <lineage>
        <taxon>Bacteria</taxon>
        <taxon>Bacillati</taxon>
        <taxon>Actinomycetota</taxon>
        <taxon>Actinomycetes</taxon>
        <taxon>Micromonosporales</taxon>
        <taxon>Micromonosporaceae</taxon>
        <taxon>Actinoplanes</taxon>
    </lineage>
</organism>